<organism evidence="1 2">
    <name type="scientific">Alkalispirochaeta americana</name>
    <dbReference type="NCBI Taxonomy" id="159291"/>
    <lineage>
        <taxon>Bacteria</taxon>
        <taxon>Pseudomonadati</taxon>
        <taxon>Spirochaetota</taxon>
        <taxon>Spirochaetia</taxon>
        <taxon>Spirochaetales</taxon>
        <taxon>Spirochaetaceae</taxon>
        <taxon>Alkalispirochaeta</taxon>
    </lineage>
</organism>
<sequence>MKRILSVSFVVLGALLVLALTGCDDLFLETETKTVDRLSTYSVVQGSVVNALAEGAATEYWKGSGNNTLADAVVRFYQKQATGLYSSTPAYTATVDSHGRFVQGKEWEDSDDPDKATLIMDRVTGGQYKIQGVKDGWSFVPMEVTVAGATLETPPMIAYENEDVYSLTILLEWQDESIDLDAYLTYYTGSGDTRGKVWHGNKDGTAQGLDIKLHRDVTVGTLAGIPRVETITVRDPENTPADWFSNDLPGERDDIPDDELRFYVNNFTRGNTSLTGEPGKKSASARVHLMLNQGGNEAGEHYGTWVLPWNTGEDTLQIFTLTPAFEGPDPKNEFEIFTQTRWVESELDDETPRTPIGIRSLSLSPHAVDRIR</sequence>
<name>A0A1N6NL47_9SPIO</name>
<gene>
    <name evidence="1" type="ORF">SAMN05920897_101313</name>
</gene>
<dbReference type="OrthoDB" id="3771655at2"/>
<proteinExistence type="predicted"/>
<evidence type="ECO:0000313" key="2">
    <source>
        <dbReference type="Proteomes" id="UP000186400"/>
    </source>
</evidence>
<dbReference type="Proteomes" id="UP000186400">
    <property type="component" value="Unassembled WGS sequence"/>
</dbReference>
<evidence type="ECO:0000313" key="1">
    <source>
        <dbReference type="EMBL" id="SIP92859.1"/>
    </source>
</evidence>
<accession>A0A1N6NL47</accession>
<dbReference type="STRING" id="159291.SAMN05920897_101313"/>
<dbReference type="PROSITE" id="PS51257">
    <property type="entry name" value="PROKAR_LIPOPROTEIN"/>
    <property type="match status" value="1"/>
</dbReference>
<protein>
    <submittedName>
        <fullName evidence="1">Uncharacterized protein</fullName>
    </submittedName>
</protein>
<keyword evidence="2" id="KW-1185">Reference proteome</keyword>
<reference evidence="1 2" key="1">
    <citation type="submission" date="2017-01" db="EMBL/GenBank/DDBJ databases">
        <authorList>
            <person name="Mah S.A."/>
            <person name="Swanson W.J."/>
            <person name="Moy G.W."/>
            <person name="Vacquier V.D."/>
        </authorList>
    </citation>
    <scope>NUCLEOTIDE SEQUENCE [LARGE SCALE GENOMIC DNA]</scope>
    <source>
        <strain evidence="1 2">ASpG1</strain>
    </source>
</reference>
<dbReference type="RefSeq" id="WP_076487522.1">
    <property type="nucleotide sequence ID" value="NZ_FTMS01000001.1"/>
</dbReference>
<dbReference type="AlphaFoldDB" id="A0A1N6NL47"/>
<dbReference type="EMBL" id="FTMS01000001">
    <property type="protein sequence ID" value="SIP92859.1"/>
    <property type="molecule type" value="Genomic_DNA"/>
</dbReference>